<protein>
    <submittedName>
        <fullName evidence="1">DUF4238 domain-containing protein</fullName>
    </submittedName>
</protein>
<dbReference type="InterPro" id="IPR025332">
    <property type="entry name" value="DUF4238"/>
</dbReference>
<comment type="caution">
    <text evidence="1">The sequence shown here is derived from an EMBL/GenBank/DDBJ whole genome shotgun (WGS) entry which is preliminary data.</text>
</comment>
<dbReference type="Proteomes" id="UP000561438">
    <property type="component" value="Unassembled WGS sequence"/>
</dbReference>
<organism evidence="1 2">
    <name type="scientific">Qipengyuania atrilutea</name>
    <dbReference type="NCBI Taxonomy" id="2744473"/>
    <lineage>
        <taxon>Bacteria</taxon>
        <taxon>Pseudomonadati</taxon>
        <taxon>Pseudomonadota</taxon>
        <taxon>Alphaproteobacteria</taxon>
        <taxon>Sphingomonadales</taxon>
        <taxon>Erythrobacteraceae</taxon>
        <taxon>Qipengyuania</taxon>
    </lineage>
</organism>
<evidence type="ECO:0000313" key="1">
    <source>
        <dbReference type="EMBL" id="NVD44841.1"/>
    </source>
</evidence>
<proteinExistence type="predicted"/>
<gene>
    <name evidence="1" type="ORF">HUV48_07375</name>
</gene>
<dbReference type="AlphaFoldDB" id="A0A850GZ02"/>
<sequence>MLRNFLTDTDKEQVSVIDKLSGKTFSPNIHGVMSERRFNEFVIDDDHVASFEPAVCRIEEQVLPTYRDVVENRRLRGTMEERINLAFFMAFQLTRTKGQRETFKQLDAMVRTKFEKMGHDVTDELPENTDEELKVRHADFMRRSLKDFTAILSQKTFLLAAAAPNRSFYLGDNPIVLNKTKAKSDENDLFWGLGLGVLGVEVYLPLSKDLLLCAWCPSIRADLEAHYQKLRNEFDQMVVAEMLKGGIDIGGVAALRQKWEAQENHPKRILDAMDQGIPIHSEPTNMDLYNSLQMFSATRFVICPDGDYQLARQFIDENPHHQGRQLQSN</sequence>
<keyword evidence="2" id="KW-1185">Reference proteome</keyword>
<evidence type="ECO:0000313" key="2">
    <source>
        <dbReference type="Proteomes" id="UP000561438"/>
    </source>
</evidence>
<reference evidence="1 2" key="1">
    <citation type="submission" date="2020-06" db="EMBL/GenBank/DDBJ databases">
        <title>Altererythrobacter sp. HHU K3-1.</title>
        <authorList>
            <person name="Zhang D."/>
            <person name="Xue H."/>
        </authorList>
    </citation>
    <scope>NUCLEOTIDE SEQUENCE [LARGE SCALE GENOMIC DNA]</scope>
    <source>
        <strain evidence="1 2">HHU K3-1</strain>
    </source>
</reference>
<dbReference type="Pfam" id="PF14022">
    <property type="entry name" value="DUF4238"/>
    <property type="match status" value="1"/>
</dbReference>
<dbReference type="EMBL" id="JABWGV010000002">
    <property type="protein sequence ID" value="NVD44841.1"/>
    <property type="molecule type" value="Genomic_DNA"/>
</dbReference>
<name>A0A850GZ02_9SPHN</name>
<accession>A0A850GZ02</accession>